<dbReference type="AlphaFoldDB" id="A0A840G0E3"/>
<dbReference type="EMBL" id="JACIGE010000008">
    <property type="protein sequence ID" value="MBB4247867.1"/>
    <property type="molecule type" value="Genomic_DNA"/>
</dbReference>
<proteinExistence type="predicted"/>
<name>A0A840G0E3_RHOTE</name>
<dbReference type="OrthoDB" id="5571267at2"/>
<reference evidence="1 2" key="1">
    <citation type="submission" date="2020-08" db="EMBL/GenBank/DDBJ databases">
        <title>Genome sequencing of Purple Non-Sulfur Bacteria from various extreme environments.</title>
        <authorList>
            <person name="Mayer M."/>
        </authorList>
    </citation>
    <scope>NUCLEOTIDE SEQUENCE [LARGE SCALE GENOMIC DNA]</scope>
    <source>
        <strain evidence="1 2">2761</strain>
    </source>
</reference>
<comment type="caution">
    <text evidence="1">The sequence shown here is derived from an EMBL/GenBank/DDBJ whole genome shotgun (WGS) entry which is preliminary data.</text>
</comment>
<gene>
    <name evidence="1" type="ORF">GGD90_002253</name>
</gene>
<evidence type="ECO:0000313" key="1">
    <source>
        <dbReference type="EMBL" id="MBB4247867.1"/>
    </source>
</evidence>
<accession>A0A840G0E3</accession>
<sequence>MARPVIEAVTAQSLPEFAAFLSANMSIPRSPEAWGSALSANWLPERPNYGFLLRAGEDVVGGIGALYAERKVRGQSERFCNITSWCVRDDFRRFSVALAMQLLAQPGYHFTDFSPTKVVAGTLQFLKFQSLDDAVVVLPGLPVHLGNERVLDDAVAIGQEIPDELRQAWQDHSVYPWLRQLLLGRPGAWCHLIYKLRDFKGMPAAQLIYRSDRELLNAGLGALQTYFCRRGILSVHIERRMLGRTPKLGVLRSGFNPKQFNSSTLLPDDIDYLYSESVSMDL</sequence>
<dbReference type="Proteomes" id="UP000587070">
    <property type="component" value="Unassembled WGS sequence"/>
</dbReference>
<dbReference type="RefSeq" id="WP_153116988.1">
    <property type="nucleotide sequence ID" value="NZ_JACIGE010000008.1"/>
</dbReference>
<evidence type="ECO:0000313" key="2">
    <source>
        <dbReference type="Proteomes" id="UP000587070"/>
    </source>
</evidence>
<organism evidence="1 2">
    <name type="scientific">Rhodocyclus tenuis</name>
    <name type="common">Rhodospirillum tenue</name>
    <dbReference type="NCBI Taxonomy" id="1066"/>
    <lineage>
        <taxon>Bacteria</taxon>
        <taxon>Pseudomonadati</taxon>
        <taxon>Pseudomonadota</taxon>
        <taxon>Betaproteobacteria</taxon>
        <taxon>Rhodocyclales</taxon>
        <taxon>Rhodocyclaceae</taxon>
        <taxon>Rhodocyclus</taxon>
    </lineage>
</organism>
<protein>
    <submittedName>
        <fullName evidence="1">Uncharacterized protein</fullName>
    </submittedName>
</protein>
<keyword evidence="2" id="KW-1185">Reference proteome</keyword>